<dbReference type="GO" id="GO:0071949">
    <property type="term" value="F:FAD binding"/>
    <property type="evidence" value="ECO:0007669"/>
    <property type="project" value="InterPro"/>
</dbReference>
<dbReference type="PROSITE" id="PS51257">
    <property type="entry name" value="PROKAR_LIPOPROTEIN"/>
    <property type="match status" value="1"/>
</dbReference>
<feature type="domain" description="FAD-binding" evidence="5">
    <location>
        <begin position="24"/>
        <end position="377"/>
    </location>
</feature>
<dbReference type="GO" id="GO:0016491">
    <property type="term" value="F:oxidoreductase activity"/>
    <property type="evidence" value="ECO:0007669"/>
    <property type="project" value="UniProtKB-KW"/>
</dbReference>
<dbReference type="AlphaFoldDB" id="A0AA38J5M0"/>
<evidence type="ECO:0000256" key="1">
    <source>
        <dbReference type="ARBA" id="ARBA00022630"/>
    </source>
</evidence>
<dbReference type="GO" id="GO:0044550">
    <property type="term" value="P:secondary metabolite biosynthetic process"/>
    <property type="evidence" value="ECO:0007669"/>
    <property type="project" value="TreeGrafter"/>
</dbReference>
<dbReference type="InterPro" id="IPR002938">
    <property type="entry name" value="FAD-bd"/>
</dbReference>
<evidence type="ECO:0000256" key="3">
    <source>
        <dbReference type="ARBA" id="ARBA00023002"/>
    </source>
</evidence>
<gene>
    <name evidence="6" type="ORF">DFJ43DRAFT_1148482</name>
</gene>
<evidence type="ECO:0000256" key="2">
    <source>
        <dbReference type="ARBA" id="ARBA00022827"/>
    </source>
</evidence>
<keyword evidence="2" id="KW-0274">FAD</keyword>
<keyword evidence="4" id="KW-1133">Transmembrane helix</keyword>
<keyword evidence="7" id="KW-1185">Reference proteome</keyword>
<evidence type="ECO:0000313" key="6">
    <source>
        <dbReference type="EMBL" id="KAJ3711628.1"/>
    </source>
</evidence>
<reference evidence="6" key="2">
    <citation type="journal article" date="2023" name="Proc. Natl. Acad. Sci. U.S.A.">
        <title>A global phylogenomic analysis of the shiitake genus Lentinula.</title>
        <authorList>
            <person name="Sierra-Patev S."/>
            <person name="Min B."/>
            <person name="Naranjo-Ortiz M."/>
            <person name="Looney B."/>
            <person name="Konkel Z."/>
            <person name="Slot J.C."/>
            <person name="Sakamoto Y."/>
            <person name="Steenwyk J.L."/>
            <person name="Rokas A."/>
            <person name="Carro J."/>
            <person name="Camarero S."/>
            <person name="Ferreira P."/>
            <person name="Molpeceres G."/>
            <person name="Ruiz-Duenas F.J."/>
            <person name="Serrano A."/>
            <person name="Henrissat B."/>
            <person name="Drula E."/>
            <person name="Hughes K.W."/>
            <person name="Mata J.L."/>
            <person name="Ishikawa N.K."/>
            <person name="Vargas-Isla R."/>
            <person name="Ushijima S."/>
            <person name="Smith C.A."/>
            <person name="Donoghue J."/>
            <person name="Ahrendt S."/>
            <person name="Andreopoulos W."/>
            <person name="He G."/>
            <person name="LaButti K."/>
            <person name="Lipzen A."/>
            <person name="Ng V."/>
            <person name="Riley R."/>
            <person name="Sandor L."/>
            <person name="Barry K."/>
            <person name="Martinez A.T."/>
            <person name="Xiao Y."/>
            <person name="Gibbons J.G."/>
            <person name="Terashima K."/>
            <person name="Grigoriev I.V."/>
            <person name="Hibbett D."/>
        </authorList>
    </citation>
    <scope>NUCLEOTIDE SEQUENCE</scope>
    <source>
        <strain evidence="6">ET3784</strain>
    </source>
</reference>
<name>A0AA38J5M0_9AGAR</name>
<protein>
    <recommendedName>
        <fullName evidence="5">FAD-binding domain-containing protein</fullName>
    </recommendedName>
</protein>
<evidence type="ECO:0000259" key="5">
    <source>
        <dbReference type="Pfam" id="PF01494"/>
    </source>
</evidence>
<dbReference type="PANTHER" id="PTHR46720:SF3">
    <property type="entry name" value="FAD-BINDING DOMAIN-CONTAINING PROTEIN-RELATED"/>
    <property type="match status" value="1"/>
</dbReference>
<comment type="caution">
    <text evidence="6">The sequence shown here is derived from an EMBL/GenBank/DDBJ whole genome shotgun (WGS) entry which is preliminary data.</text>
</comment>
<reference evidence="6" key="1">
    <citation type="submission" date="2022-08" db="EMBL/GenBank/DDBJ databases">
        <authorList>
            <consortium name="DOE Joint Genome Institute"/>
            <person name="Min B."/>
            <person name="Sierra-Patev S."/>
            <person name="Naranjo-Ortiz M."/>
            <person name="Looney B."/>
            <person name="Konkel Z."/>
            <person name="Slot J.C."/>
            <person name="Sakamoto Y."/>
            <person name="Steenwyk J.L."/>
            <person name="Rokas A."/>
            <person name="Carro J."/>
            <person name="Camarero S."/>
            <person name="Ferreira P."/>
            <person name="Molpeceres G."/>
            <person name="Ruiz-duenas F.J."/>
            <person name="Serrano A."/>
            <person name="Henrissat B."/>
            <person name="Drula E."/>
            <person name="Hughes K.W."/>
            <person name="Mata J.L."/>
            <person name="Ishikawa N.K."/>
            <person name="Vargas-Isla R."/>
            <person name="Ushijima S."/>
            <person name="Smith C.A."/>
            <person name="Ahrendt S."/>
            <person name="Andreopoulos W."/>
            <person name="He G."/>
            <person name="LaButti K."/>
            <person name="Lipzen A."/>
            <person name="Ng V."/>
            <person name="Riley R."/>
            <person name="Sandor L."/>
            <person name="Barry K."/>
            <person name="Martinez A.T."/>
            <person name="Xiao Y."/>
            <person name="Gibbons J.G."/>
            <person name="Terashima K."/>
            <person name="Hibbett D.S."/>
            <person name="Grigoriev I.V."/>
        </authorList>
    </citation>
    <scope>NUCLEOTIDE SEQUENCE</scope>
    <source>
        <strain evidence="6">ET3784</strain>
    </source>
</reference>
<evidence type="ECO:0000256" key="4">
    <source>
        <dbReference type="SAM" id="Phobius"/>
    </source>
</evidence>
<dbReference type="EMBL" id="JANVFO010000117">
    <property type="protein sequence ID" value="KAJ3711628.1"/>
    <property type="molecule type" value="Genomic_DNA"/>
</dbReference>
<evidence type="ECO:0000313" key="7">
    <source>
        <dbReference type="Proteomes" id="UP001176059"/>
    </source>
</evidence>
<dbReference type="InterPro" id="IPR051104">
    <property type="entry name" value="FAD_monoxygenase"/>
</dbReference>
<dbReference type="SUPFAM" id="SSF51905">
    <property type="entry name" value="FAD/NAD(P)-binding domain"/>
    <property type="match status" value="1"/>
</dbReference>
<proteinExistence type="predicted"/>
<keyword evidence="3" id="KW-0560">Oxidoreductase</keyword>
<keyword evidence="1" id="KW-0285">Flavoprotein</keyword>
<dbReference type="SUPFAM" id="SSF54373">
    <property type="entry name" value="FAD-linked reductases, C-terminal domain"/>
    <property type="match status" value="1"/>
</dbReference>
<sequence>MNEDCKPNSLHVAIMQVLFFTSSGGGIGGLACAVALKNHSNLKIDLYEQAAQITEIGAGVTIWPRTWEILKSLGLANDLSVLLKEPPSNVQSKEVAFEMRLSDRKEGFTFRKIYTRDGGFCFHRADLQTALLRQIPDFCQIHLSHRLERCEESVNSVKLIFENGLNTSCDVAIGADGIKSVVRKYVSNSEELVFTGSRAFRGLVPREKIERLYPNHRALVNAVMYNGKSKHIVVYPINGGRLINIAAFISHPEDEGKVLSDLNVRRANTGEILRAFSEWEPEAIQLLSTIQNPSCWPIQDLRPLKTYTSRRILLLGDAAHAMTPHLGAGAGQAIEDGFVLGYLFDNLMQPNDPECLLRLIKVYDSIRRPFANHLQKNSRKQGYYNELNMPEFDDIQFEGQKLETQQIIALGSALRESWDSWWQDCALADLKQVIQILQAQTKI</sequence>
<dbReference type="InterPro" id="IPR036188">
    <property type="entry name" value="FAD/NAD-bd_sf"/>
</dbReference>
<dbReference type="Pfam" id="PF01494">
    <property type="entry name" value="FAD_binding_3"/>
    <property type="match status" value="1"/>
</dbReference>
<organism evidence="6 7">
    <name type="scientific">Lentinula guzmanii</name>
    <dbReference type="NCBI Taxonomy" id="2804957"/>
    <lineage>
        <taxon>Eukaryota</taxon>
        <taxon>Fungi</taxon>
        <taxon>Dikarya</taxon>
        <taxon>Basidiomycota</taxon>
        <taxon>Agaricomycotina</taxon>
        <taxon>Agaricomycetes</taxon>
        <taxon>Agaricomycetidae</taxon>
        <taxon>Agaricales</taxon>
        <taxon>Marasmiineae</taxon>
        <taxon>Omphalotaceae</taxon>
        <taxon>Lentinula</taxon>
    </lineage>
</organism>
<dbReference type="PANTHER" id="PTHR46720">
    <property type="entry name" value="HYDROXYLASE, PUTATIVE (AFU_ORTHOLOGUE AFUA_3G01460)-RELATED"/>
    <property type="match status" value="1"/>
</dbReference>
<dbReference type="PRINTS" id="PR00420">
    <property type="entry name" value="RNGMNOXGNASE"/>
</dbReference>
<dbReference type="Proteomes" id="UP001176059">
    <property type="component" value="Unassembled WGS sequence"/>
</dbReference>
<keyword evidence="4" id="KW-0812">Transmembrane</keyword>
<feature type="transmembrane region" description="Helical" evidence="4">
    <location>
        <begin position="12"/>
        <end position="36"/>
    </location>
</feature>
<dbReference type="Gene3D" id="3.50.50.60">
    <property type="entry name" value="FAD/NAD(P)-binding domain"/>
    <property type="match status" value="1"/>
</dbReference>
<accession>A0AA38J5M0</accession>
<keyword evidence="4" id="KW-0472">Membrane</keyword>